<dbReference type="EMBL" id="FIGH01000009">
    <property type="protein sequence ID" value="CYU78662.1"/>
    <property type="molecule type" value="Genomic_DNA"/>
</dbReference>
<organism evidence="2 5">
    <name type="scientific">Streptococcus suis</name>
    <dbReference type="NCBI Taxonomy" id="1307"/>
    <lineage>
        <taxon>Bacteria</taxon>
        <taxon>Bacillati</taxon>
        <taxon>Bacillota</taxon>
        <taxon>Bacilli</taxon>
        <taxon>Lactobacillales</taxon>
        <taxon>Streptococcaceae</taxon>
        <taxon>Streptococcus</taxon>
    </lineage>
</organism>
<sequence>MVKKYIDDLSLQTAMTEYNSSMVKGNEVQDQYDRSIGYVTLDFDNENGNGEQVYAVVKDPNLPEDQVTEVTVLFRGSTGPNEVLSKPADVWNDWVENDLFLGLRVFIYRHRIYVIL</sequence>
<gene>
    <name evidence="1" type="ORF">ERS132392_01824</name>
    <name evidence="2" type="ORF">ERS132410_01231</name>
    <name evidence="3" type="ORF">ERS132521_02224</name>
</gene>
<evidence type="ECO:0000313" key="1">
    <source>
        <dbReference type="EMBL" id="CYU78662.1"/>
    </source>
</evidence>
<reference evidence="4 5" key="1">
    <citation type="submission" date="2016-02" db="EMBL/GenBank/DDBJ databases">
        <authorList>
            <consortium name="Pathogen Informatics"/>
        </authorList>
    </citation>
    <scope>NUCLEOTIDE SEQUENCE [LARGE SCALE GENOMIC DNA]</scope>
    <source>
        <strain evidence="1 6">LSS30</strain>
        <strain evidence="2 5">LSS48</strain>
        <strain evidence="3 4">SS975</strain>
    </source>
</reference>
<name>A0A116L830_STRSU</name>
<proteinExistence type="predicted"/>
<accession>A0A116L830</accession>
<dbReference type="EMBL" id="FIGO01000006">
    <property type="protein sequence ID" value="CYU85344.1"/>
    <property type="molecule type" value="Genomic_DNA"/>
</dbReference>
<dbReference type="Proteomes" id="UP000073485">
    <property type="component" value="Unassembled WGS sequence"/>
</dbReference>
<dbReference type="AlphaFoldDB" id="A0A116L830"/>
<evidence type="ECO:0000313" key="2">
    <source>
        <dbReference type="EMBL" id="CYU85344.1"/>
    </source>
</evidence>
<dbReference type="EMBL" id="FILL01000039">
    <property type="protein sequence ID" value="CYX97118.1"/>
    <property type="molecule type" value="Genomic_DNA"/>
</dbReference>
<evidence type="ECO:0000313" key="5">
    <source>
        <dbReference type="Proteomes" id="UP000073485"/>
    </source>
</evidence>
<evidence type="ECO:0000313" key="4">
    <source>
        <dbReference type="Proteomes" id="UP000072353"/>
    </source>
</evidence>
<dbReference type="Proteomes" id="UP000072353">
    <property type="component" value="Unassembled WGS sequence"/>
</dbReference>
<dbReference type="RefSeq" id="WP_228477537.1">
    <property type="nucleotide sequence ID" value="NZ_CEDH01000167.1"/>
</dbReference>
<protein>
    <submittedName>
        <fullName evidence="2">Uncharacterized protein</fullName>
    </submittedName>
</protein>
<dbReference type="Proteomes" id="UP000074664">
    <property type="component" value="Unassembled WGS sequence"/>
</dbReference>
<evidence type="ECO:0000313" key="6">
    <source>
        <dbReference type="Proteomes" id="UP000074664"/>
    </source>
</evidence>
<evidence type="ECO:0000313" key="3">
    <source>
        <dbReference type="EMBL" id="CYX97118.1"/>
    </source>
</evidence>